<keyword evidence="3" id="KW-1185">Reference proteome</keyword>
<evidence type="ECO:0000313" key="2">
    <source>
        <dbReference type="EMBL" id="SEG56370.1"/>
    </source>
</evidence>
<reference evidence="2 3" key="1">
    <citation type="submission" date="2016-10" db="EMBL/GenBank/DDBJ databases">
        <authorList>
            <person name="de Groot N.N."/>
        </authorList>
    </citation>
    <scope>NUCLEOTIDE SEQUENCE [LARGE SCALE GENOMIC DNA]</scope>
    <source>
        <strain evidence="2 3">CGMCC 4.2023</strain>
    </source>
</reference>
<protein>
    <submittedName>
        <fullName evidence="2">Uncharacterized protein</fullName>
    </submittedName>
</protein>
<dbReference type="AlphaFoldDB" id="A0A1H6B6X7"/>
<dbReference type="EMBL" id="FNVU01000006">
    <property type="protein sequence ID" value="SEG56370.1"/>
    <property type="molecule type" value="Genomic_DNA"/>
</dbReference>
<name>A0A1H6B6X7_9ACTN</name>
<evidence type="ECO:0000313" key="3">
    <source>
        <dbReference type="Proteomes" id="UP000236754"/>
    </source>
</evidence>
<organism evidence="2 3">
    <name type="scientific">Actinacidiphila yanglinensis</name>
    <dbReference type="NCBI Taxonomy" id="310779"/>
    <lineage>
        <taxon>Bacteria</taxon>
        <taxon>Bacillati</taxon>
        <taxon>Actinomycetota</taxon>
        <taxon>Actinomycetes</taxon>
        <taxon>Kitasatosporales</taxon>
        <taxon>Streptomycetaceae</taxon>
        <taxon>Actinacidiphila</taxon>
    </lineage>
</organism>
<proteinExistence type="predicted"/>
<accession>A0A1H6B6X7</accession>
<sequence length="177" mass="18417">MDAHATDPRGAPEPADPNEAADANMAAHPIETADPHDAAEASGADLADPADLSAWPPAVLDVGDVTASEARDAILRLLREGPARQEPFAALVDMSRTAAPTGEKDAKTADQARAIKELRPRLVARCRGLAFVIPAAPPAPAAPADAAEAGNRFWCCPVATVADRVQALARLRERLPA</sequence>
<gene>
    <name evidence="2" type="ORF">SAMN05216223_106272</name>
</gene>
<feature type="compositionally biased region" description="Low complexity" evidence="1">
    <location>
        <begin position="17"/>
        <end position="27"/>
    </location>
</feature>
<feature type="region of interest" description="Disordered" evidence="1">
    <location>
        <begin position="1"/>
        <end position="52"/>
    </location>
</feature>
<dbReference type="Proteomes" id="UP000236754">
    <property type="component" value="Unassembled WGS sequence"/>
</dbReference>
<evidence type="ECO:0000256" key="1">
    <source>
        <dbReference type="SAM" id="MobiDB-lite"/>
    </source>
</evidence>